<dbReference type="InterPro" id="IPR008323">
    <property type="entry name" value="UCP033563"/>
</dbReference>
<name>A0A9D1MCC3_9FIRM</name>
<dbReference type="Pfam" id="PF06245">
    <property type="entry name" value="DUF1015"/>
    <property type="match status" value="1"/>
</dbReference>
<dbReference type="AlphaFoldDB" id="A0A9D1MCC3"/>
<proteinExistence type="predicted"/>
<dbReference type="PANTHER" id="PTHR36454">
    <property type="entry name" value="LMO2823 PROTEIN"/>
    <property type="match status" value="1"/>
</dbReference>
<dbReference type="Proteomes" id="UP000824109">
    <property type="component" value="Unassembled WGS sequence"/>
</dbReference>
<accession>A0A9D1MCC3</accession>
<evidence type="ECO:0000313" key="1">
    <source>
        <dbReference type="EMBL" id="HIU57609.1"/>
    </source>
</evidence>
<organism evidence="1 2">
    <name type="scientific">Candidatus Ornithomonoglobus merdipullorum</name>
    <dbReference type="NCBI Taxonomy" id="2840895"/>
    <lineage>
        <taxon>Bacteria</taxon>
        <taxon>Bacillati</taxon>
        <taxon>Bacillota</taxon>
        <taxon>Clostridia</taxon>
        <taxon>Candidatus Ornithomonoglobus</taxon>
    </lineage>
</organism>
<comment type="caution">
    <text evidence="1">The sequence shown here is derived from an EMBL/GenBank/DDBJ whole genome shotgun (WGS) entry which is preliminary data.</text>
</comment>
<dbReference type="PANTHER" id="PTHR36454:SF1">
    <property type="entry name" value="DUF1015 DOMAIN-CONTAINING PROTEIN"/>
    <property type="match status" value="1"/>
</dbReference>
<sequence length="421" mass="47263">MDIFGPADILLPKDCDLSKWSVIACDQYTSEPAYWAKAAEIADGEPSTLNIIFPEVYLNSGDDDKRIASINETMRKYIEDGLFEEYKNSMVYVERKQHNGKVRRGIVGAVDLECYDYSVGSESPIRATEGTILSRIPPRKRIRENAIMELPHIIMLIDDRDRKVVEAVAERSGELSLLYDFDLMLGGGHVTGRLIDEKGIETVMSGIKSLWDDETYCGKYGSQPGGKLIMAVGDGNHSLATAKACWEDIKKGLTEDEKKTHPARYALVELMNLHDPTLEFEAIHRVMFDVDPEAVMAAFKEYYPQMSDEFRGGGQRVTAVYGHTEKKLYISGSACSVSAGTIQQFIDDYIEKHGGSVDYIHGGNVVRMLAFEPNRIGFILDGIRKNELFEGVIHEGALPRKTFSMGEAADKRYYLEARRIR</sequence>
<dbReference type="EMBL" id="DVNB01000077">
    <property type="protein sequence ID" value="HIU57609.1"/>
    <property type="molecule type" value="Genomic_DNA"/>
</dbReference>
<reference evidence="1" key="2">
    <citation type="journal article" date="2021" name="PeerJ">
        <title>Extensive microbial diversity within the chicken gut microbiome revealed by metagenomics and culture.</title>
        <authorList>
            <person name="Gilroy R."/>
            <person name="Ravi A."/>
            <person name="Getino M."/>
            <person name="Pursley I."/>
            <person name="Horton D.L."/>
            <person name="Alikhan N.F."/>
            <person name="Baker D."/>
            <person name="Gharbi K."/>
            <person name="Hall N."/>
            <person name="Watson M."/>
            <person name="Adriaenssens E.M."/>
            <person name="Foster-Nyarko E."/>
            <person name="Jarju S."/>
            <person name="Secka A."/>
            <person name="Antonio M."/>
            <person name="Oren A."/>
            <person name="Chaudhuri R.R."/>
            <person name="La Ragione R."/>
            <person name="Hildebrand F."/>
            <person name="Pallen M.J."/>
        </authorList>
    </citation>
    <scope>NUCLEOTIDE SEQUENCE</scope>
    <source>
        <strain evidence="1">USAMLcec3-3695</strain>
    </source>
</reference>
<evidence type="ECO:0000313" key="2">
    <source>
        <dbReference type="Proteomes" id="UP000824109"/>
    </source>
</evidence>
<reference evidence="1" key="1">
    <citation type="submission" date="2020-10" db="EMBL/GenBank/DDBJ databases">
        <authorList>
            <person name="Gilroy R."/>
        </authorList>
    </citation>
    <scope>NUCLEOTIDE SEQUENCE</scope>
    <source>
        <strain evidence="1">USAMLcec3-3695</strain>
    </source>
</reference>
<protein>
    <submittedName>
        <fullName evidence="1">DUF1015 domain-containing protein</fullName>
    </submittedName>
</protein>
<gene>
    <name evidence="1" type="ORF">IAA61_07330</name>
</gene>